<dbReference type="Proteomes" id="UP000533724">
    <property type="component" value="Unassembled WGS sequence"/>
</dbReference>
<dbReference type="EMBL" id="JACIHI010000006">
    <property type="protein sequence ID" value="MBB4439875.1"/>
    <property type="molecule type" value="Genomic_DNA"/>
</dbReference>
<dbReference type="AlphaFoldDB" id="A0A7W6UKP1"/>
<evidence type="ECO:0000313" key="1">
    <source>
        <dbReference type="EMBL" id="MBB4439875.1"/>
    </source>
</evidence>
<accession>A0A7W6UKP1</accession>
<protein>
    <submittedName>
        <fullName evidence="1">Uncharacterized protein</fullName>
    </submittedName>
</protein>
<name>A0A7W6UKP1_9HYPH</name>
<evidence type="ECO:0000313" key="2">
    <source>
        <dbReference type="Proteomes" id="UP000533724"/>
    </source>
</evidence>
<organism evidence="1 2">
    <name type="scientific">Rhizobium esperanzae</name>
    <dbReference type="NCBI Taxonomy" id="1967781"/>
    <lineage>
        <taxon>Bacteria</taxon>
        <taxon>Pseudomonadati</taxon>
        <taxon>Pseudomonadota</taxon>
        <taxon>Alphaproteobacteria</taxon>
        <taxon>Hyphomicrobiales</taxon>
        <taxon>Rhizobiaceae</taxon>
        <taxon>Rhizobium/Agrobacterium group</taxon>
        <taxon>Rhizobium</taxon>
    </lineage>
</organism>
<reference evidence="1 2" key="1">
    <citation type="submission" date="2020-08" db="EMBL/GenBank/DDBJ databases">
        <title>Genomic Encyclopedia of Type Strains, Phase IV (KMG-V): Genome sequencing to study the core and pangenomes of soil and plant-associated prokaryotes.</title>
        <authorList>
            <person name="Whitman W."/>
        </authorList>
    </citation>
    <scope>NUCLEOTIDE SEQUENCE [LARGE SCALE GENOMIC DNA]</scope>
    <source>
        <strain evidence="1 2">SEMIA 414</strain>
    </source>
</reference>
<comment type="caution">
    <text evidence="1">The sequence shown here is derived from an EMBL/GenBank/DDBJ whole genome shotgun (WGS) entry which is preliminary data.</text>
</comment>
<sequence length="287" mass="32036">MVELSSRHEGDRIVIELYPGDPIELGDLSSSFAALARMYERHYRQDGGAAPKLYVTKLETGSVLMEIAPYAMIMGTLSVMDGAIIVADFTSRLWRGVAAFSGSPAESTWIEPPSPEDARDIKEFTTPLLGKKGSALGIKHARYEKTDGKRRVVVEYNFTESELNRAAINIDKALESPFLSDNEASSVPREQIKREVMLFMDQANRGPGKERGRTGDRAIIPDIYDKPLPVYFRKSFQNLKSQITREVNPMTSAFVVDVHVQYIGDEPEPRGYVVTDIHEVIPADDNP</sequence>
<proteinExistence type="predicted"/>
<dbReference type="RefSeq" id="WP_184499828.1">
    <property type="nucleotide sequence ID" value="NZ_JACIHI010000006.1"/>
</dbReference>
<gene>
    <name evidence="1" type="ORF">GGE15_003146</name>
</gene>